<dbReference type="SMART" id="SM00391">
    <property type="entry name" value="MBD"/>
    <property type="match status" value="1"/>
</dbReference>
<dbReference type="Gene3D" id="2.40.50.40">
    <property type="match status" value="1"/>
</dbReference>
<accession>A0AAV2RAH4</accession>
<keyword evidence="2" id="KW-0539">Nucleus</keyword>
<dbReference type="Pfam" id="PF01429">
    <property type="entry name" value="MBD"/>
    <property type="match status" value="1"/>
</dbReference>
<dbReference type="SUPFAM" id="SSF54160">
    <property type="entry name" value="Chromo domain-like"/>
    <property type="match status" value="1"/>
</dbReference>
<dbReference type="InterPro" id="IPR016197">
    <property type="entry name" value="Chromo-like_dom_sf"/>
</dbReference>
<dbReference type="CDD" id="cd00122">
    <property type="entry name" value="MBD"/>
    <property type="match status" value="1"/>
</dbReference>
<feature type="compositionally biased region" description="Basic residues" evidence="3">
    <location>
        <begin position="84"/>
        <end position="96"/>
    </location>
</feature>
<dbReference type="PROSITE" id="PS50013">
    <property type="entry name" value="CHROMO_2"/>
    <property type="match status" value="1"/>
</dbReference>
<dbReference type="SMART" id="SM00298">
    <property type="entry name" value="CHROMO"/>
    <property type="match status" value="1"/>
</dbReference>
<dbReference type="PROSITE" id="PS50982">
    <property type="entry name" value="MBD"/>
    <property type="match status" value="1"/>
</dbReference>
<dbReference type="GO" id="GO:0005694">
    <property type="term" value="C:chromosome"/>
    <property type="evidence" value="ECO:0007669"/>
    <property type="project" value="UniProtKB-ARBA"/>
</dbReference>
<dbReference type="InterPro" id="IPR023780">
    <property type="entry name" value="Chromo_domain"/>
</dbReference>
<dbReference type="PANTHER" id="PTHR22812">
    <property type="entry name" value="CHROMOBOX PROTEIN"/>
    <property type="match status" value="1"/>
</dbReference>
<evidence type="ECO:0000259" key="4">
    <source>
        <dbReference type="PROSITE" id="PS50013"/>
    </source>
</evidence>
<dbReference type="GO" id="GO:0003677">
    <property type="term" value="F:DNA binding"/>
    <property type="evidence" value="ECO:0007669"/>
    <property type="project" value="InterPro"/>
</dbReference>
<dbReference type="InterPro" id="IPR023779">
    <property type="entry name" value="Chromodomain_CS"/>
</dbReference>
<evidence type="ECO:0000259" key="5">
    <source>
        <dbReference type="PROSITE" id="PS50982"/>
    </source>
</evidence>
<dbReference type="PROSITE" id="PS00598">
    <property type="entry name" value="CHROMO_1"/>
    <property type="match status" value="1"/>
</dbReference>
<feature type="domain" description="Chromo" evidence="4">
    <location>
        <begin position="111"/>
        <end position="172"/>
    </location>
</feature>
<evidence type="ECO:0000256" key="2">
    <source>
        <dbReference type="ARBA" id="ARBA00023242"/>
    </source>
</evidence>
<dbReference type="SUPFAM" id="SSF54171">
    <property type="entry name" value="DNA-binding domain"/>
    <property type="match status" value="1"/>
</dbReference>
<evidence type="ECO:0008006" key="8">
    <source>
        <dbReference type="Google" id="ProtNLM"/>
    </source>
</evidence>
<gene>
    <name evidence="6" type="ORF">MNOR_LOCUS21648</name>
</gene>
<dbReference type="Gene3D" id="3.30.890.10">
    <property type="entry name" value="Methyl-cpg-binding Protein 2, Chain A"/>
    <property type="match status" value="1"/>
</dbReference>
<dbReference type="InterPro" id="IPR001739">
    <property type="entry name" value="Methyl_CpG_DNA-bd"/>
</dbReference>
<protein>
    <recommendedName>
        <fullName evidence="8">Chromo domain-containing protein</fullName>
    </recommendedName>
</protein>
<feature type="region of interest" description="Disordered" evidence="3">
    <location>
        <begin position="48"/>
        <end position="109"/>
    </location>
</feature>
<keyword evidence="7" id="KW-1185">Reference proteome</keyword>
<evidence type="ECO:0000313" key="6">
    <source>
        <dbReference type="EMBL" id="CAL4119332.1"/>
    </source>
</evidence>
<proteinExistence type="predicted"/>
<evidence type="ECO:0000313" key="7">
    <source>
        <dbReference type="Proteomes" id="UP001497623"/>
    </source>
</evidence>
<organism evidence="6 7">
    <name type="scientific">Meganyctiphanes norvegica</name>
    <name type="common">Northern krill</name>
    <name type="synonym">Thysanopoda norvegica</name>
    <dbReference type="NCBI Taxonomy" id="48144"/>
    <lineage>
        <taxon>Eukaryota</taxon>
        <taxon>Metazoa</taxon>
        <taxon>Ecdysozoa</taxon>
        <taxon>Arthropoda</taxon>
        <taxon>Crustacea</taxon>
        <taxon>Multicrustacea</taxon>
        <taxon>Malacostraca</taxon>
        <taxon>Eumalacostraca</taxon>
        <taxon>Eucarida</taxon>
        <taxon>Euphausiacea</taxon>
        <taxon>Euphausiidae</taxon>
        <taxon>Meganyctiphanes</taxon>
    </lineage>
</organism>
<comment type="subcellular location">
    <subcellularLocation>
        <location evidence="1">Nucleus</location>
    </subcellularLocation>
</comment>
<dbReference type="CDD" id="cd00024">
    <property type="entry name" value="CD_CSD"/>
    <property type="match status" value="1"/>
</dbReference>
<dbReference type="GO" id="GO:0005634">
    <property type="term" value="C:nucleus"/>
    <property type="evidence" value="ECO:0007669"/>
    <property type="project" value="UniProtKB-SubCell"/>
</dbReference>
<reference evidence="6 7" key="1">
    <citation type="submission" date="2024-05" db="EMBL/GenBank/DDBJ databases">
        <authorList>
            <person name="Wallberg A."/>
        </authorList>
    </citation>
    <scope>NUCLEOTIDE SEQUENCE [LARGE SCALE GENOMIC DNA]</scope>
</reference>
<dbReference type="AlphaFoldDB" id="A0AAV2RAH4"/>
<dbReference type="InterPro" id="IPR016177">
    <property type="entry name" value="DNA-bd_dom_sf"/>
</dbReference>
<evidence type="ECO:0000256" key="1">
    <source>
        <dbReference type="ARBA" id="ARBA00004123"/>
    </source>
</evidence>
<feature type="compositionally biased region" description="Basic and acidic residues" evidence="3">
    <location>
        <begin position="189"/>
        <end position="203"/>
    </location>
</feature>
<name>A0AAV2RAH4_MEGNR</name>
<feature type="non-terminal residue" evidence="6">
    <location>
        <position position="203"/>
    </location>
</feature>
<evidence type="ECO:0000256" key="3">
    <source>
        <dbReference type="SAM" id="MobiDB-lite"/>
    </source>
</evidence>
<dbReference type="InterPro" id="IPR000953">
    <property type="entry name" value="Chromo/chromo_shadow_dom"/>
</dbReference>
<feature type="domain" description="MBD" evidence="5">
    <location>
        <begin position="1"/>
        <end position="55"/>
    </location>
</feature>
<dbReference type="Pfam" id="PF00385">
    <property type="entry name" value="Chromo"/>
    <property type="match status" value="1"/>
</dbReference>
<feature type="region of interest" description="Disordered" evidence="3">
    <location>
        <begin position="183"/>
        <end position="203"/>
    </location>
</feature>
<dbReference type="EMBL" id="CAXKWB010017588">
    <property type="protein sequence ID" value="CAL4119332.1"/>
    <property type="molecule type" value="Genomic_DNA"/>
</dbReference>
<dbReference type="Proteomes" id="UP001497623">
    <property type="component" value="Unassembled WGS sequence"/>
</dbReference>
<sequence>MVERINEKTAKKRVDIYYISPTGKKLRSKPEVIKYCQEEGFDVDLQLFGFTSRNPGSPDETLTSKEDEAMPSSPASSVEGAKTPRGRGRPRGRGKSKGPSSKMKGLNRKELEIEKILDHREAGGGDTVYLVKWFGYHDNYNSWEELSSLGPDAADHIEHYWARKEAQSQINQNILQSIMQIHSNGAEGPNDHVEPEEHTEEIP</sequence>
<dbReference type="InterPro" id="IPR051219">
    <property type="entry name" value="Heterochromatin_chromo-domain"/>
</dbReference>
<comment type="caution">
    <text evidence="6">The sequence shown here is derived from an EMBL/GenBank/DDBJ whole genome shotgun (WGS) entry which is preliminary data.</text>
</comment>